<dbReference type="Proteomes" id="UP000242715">
    <property type="component" value="Unassembled WGS sequence"/>
</dbReference>
<feature type="compositionally biased region" description="Polar residues" evidence="1">
    <location>
        <begin position="652"/>
        <end position="678"/>
    </location>
</feature>
<dbReference type="InterPro" id="IPR036691">
    <property type="entry name" value="Endo/exonu/phosph_ase_sf"/>
</dbReference>
<feature type="domain" description="Reverse transcriptase zinc-binding" evidence="2">
    <location>
        <begin position="1546"/>
        <end position="1626"/>
    </location>
</feature>
<dbReference type="PANTHER" id="PTHR33116:SF78">
    <property type="entry name" value="OS12G0587133 PROTEIN"/>
    <property type="match status" value="1"/>
</dbReference>
<dbReference type="CDD" id="cd00590">
    <property type="entry name" value="RRM_SF"/>
    <property type="match status" value="1"/>
</dbReference>
<evidence type="ECO:0000256" key="1">
    <source>
        <dbReference type="SAM" id="MobiDB-lite"/>
    </source>
</evidence>
<evidence type="ECO:0000259" key="2">
    <source>
        <dbReference type="Pfam" id="PF13966"/>
    </source>
</evidence>
<feature type="compositionally biased region" description="Basic and acidic residues" evidence="1">
    <location>
        <begin position="1"/>
        <end position="19"/>
    </location>
</feature>
<dbReference type="GO" id="GO:0003676">
    <property type="term" value="F:nucleic acid binding"/>
    <property type="evidence" value="ECO:0007669"/>
    <property type="project" value="InterPro"/>
</dbReference>
<name>A0A2Z6M609_TRISU</name>
<proteinExistence type="predicted"/>
<organism evidence="3 4">
    <name type="scientific">Trifolium subterraneum</name>
    <name type="common">Subterranean clover</name>
    <dbReference type="NCBI Taxonomy" id="3900"/>
    <lineage>
        <taxon>Eukaryota</taxon>
        <taxon>Viridiplantae</taxon>
        <taxon>Streptophyta</taxon>
        <taxon>Embryophyta</taxon>
        <taxon>Tracheophyta</taxon>
        <taxon>Spermatophyta</taxon>
        <taxon>Magnoliopsida</taxon>
        <taxon>eudicotyledons</taxon>
        <taxon>Gunneridae</taxon>
        <taxon>Pentapetalae</taxon>
        <taxon>rosids</taxon>
        <taxon>fabids</taxon>
        <taxon>Fabales</taxon>
        <taxon>Fabaceae</taxon>
        <taxon>Papilionoideae</taxon>
        <taxon>50 kb inversion clade</taxon>
        <taxon>NPAAA clade</taxon>
        <taxon>Hologalegina</taxon>
        <taxon>IRL clade</taxon>
        <taxon>Trifolieae</taxon>
        <taxon>Trifolium</taxon>
    </lineage>
</organism>
<dbReference type="EMBL" id="DF973214">
    <property type="protein sequence ID" value="GAU20577.1"/>
    <property type="molecule type" value="Genomic_DNA"/>
</dbReference>
<accession>A0A2Z6M609</accession>
<dbReference type="Pfam" id="PF13966">
    <property type="entry name" value="zf-RVT"/>
    <property type="match status" value="1"/>
</dbReference>
<evidence type="ECO:0000313" key="3">
    <source>
        <dbReference type="EMBL" id="GAU20577.1"/>
    </source>
</evidence>
<dbReference type="InterPro" id="IPR035979">
    <property type="entry name" value="RBD_domain_sf"/>
</dbReference>
<dbReference type="PANTHER" id="PTHR33116">
    <property type="entry name" value="REVERSE TRANSCRIPTASE ZINC-BINDING DOMAIN-CONTAINING PROTEIN-RELATED-RELATED"/>
    <property type="match status" value="1"/>
</dbReference>
<dbReference type="SUPFAM" id="SSF54928">
    <property type="entry name" value="RNA-binding domain, RBD"/>
    <property type="match status" value="1"/>
</dbReference>
<protein>
    <recommendedName>
        <fullName evidence="2">Reverse transcriptase zinc-binding domain-containing protein</fullName>
    </recommendedName>
</protein>
<sequence length="1732" mass="195165">MRERDESGVRDRNLRDGYHHRWSPHRSITTPEYKHGGVGPYARATETGEEEGEWTWVSHRRRKATGPARIGQDVLRHINGYNDRRRTRNIHGGRARPIARGRSRVRRLDCSGHGVIGQVDDAGRIGSHGAGKVTGAVGSLKTTSTVFYFSNFPEKLLFVDLKRGLEVCGIMEDVYVSRYRNSYGQRFGFVKYQKVRDVMKLKQALNSVYFWDLRLFANVARFDRFEGQGRENGKGGISGVGDVDKGGQNKVSQEKVLKRVAVDVVRLRTIDLEKRKDDAIRSEEERERERAVIVGEVVCYERKEPRVKVGDCAGVEEVAEEVMVASDEVNTTVPAWKYLSLREDVNWASKCRLARLKQGWCFSVVQQSILDAGLEGLRLIAMGGDRVLIHQESDGSVENLFQEAAAILNNFLEDCKPWVLGDGCVYERGAWLRCYGVPIQAWNSILFGEFAESQGRLLKIDACTINKDRMDCTRILVATTSLQEINTSISVLIDNIISYIRVVEDLEFGLAVDACLVECDEDNKSQFSTHTGIPEEDELVDTFVQQLHDDWISKPEAANSGASGTGGEAVNSTLQVANNSTLGPYLHSEAGVSKSVSAGRTSQGSKNSRHLKRNRVGSSIKNLKRIARLSSEERSALIRSLKKSHRRKDASKSSSRQTQGTSLTANSGNPGKSATSNDWKNWVALHGDEKQVQDDIHELGDSIGVVCHNSFKMKIVSFNIRGLGAVEKRRELRRLVLEKKPSVGASGGIVTMWNPKIVEVWSTTCLSSCLIIQGKFYKDDLALCLANVYAPCDARGRSLLWRELDAKLLQIPLSVWCVLGDFNAIRSRDERVSRGGSGVEDYMAFNNFIDRNALIDLPLGGRSFTWYSGDGLSMSHLDRFLISDSWVSSFPNCVQMALPRSLSDHCPIMLSVGVQDWGPKPFRMLKCWADISGYAEFFKQKWQSFQIHGWSGHILKTKLKLLKAELRSWHQIHTANLDGKIQRAKSRLEELDICKEGRGLDVAEEAELMSLPVDILALSKLQASMYWQKSRVTWLRDGDANSKFFHGVMSSRRRANSIGALVHEGRTVESVPEVRHIAYQHYSNHFRKQLHYRPDISRLEFRSLSLLHGAELTKPFLLEEIKAAVWDCDSFKCPGPDGLNSTFIALIPKVENPLKVTDFRPIALGCVKTASASVLVNGSPTAEFCFERGLRQGDPLSPFLFLLAAEGLNVLMTALVRNVGVKSWANVRALKAVLILFENISGLKVNFHKSMLFGVNVNNSWLHEAASVMRCKHGCLPFLYLGLPIGGDSRRIQFCKPLLDKIHKRLSVWKCKNLSFGGRLVLLKSVLSSIPVYFLSFFKAPSGIISSLESIFSHFFWGGFEANNKISWVKWESICSPRENEGLGERRAKEFNYALLGKWVWRCLAEGDCLWCQLLQAKYGQDSAGRVRFSEGVGSSWWRALNIVRSGRGLIDPRWLSDNIVRKIGDGRSTAFWVDSWLEVGLLARAFGRLYDLADNKNNSVADMLEAGWALNGNGWKWRRRVMRLIDGCGICILHSLTRFVQHYSYLTASDGSPMEDFASFLWVKSVPLKVNIFIWRLFLNRLPTKDNLLRRGVIEVHQDLCSTNCGKVEDAVHLFLQCDVYSQVWHLVLNWLGFSTALHVSLGGHAEQFGGLGGNSKTSRNLFTIIWVSVLFVIWKDRNDRIFQMGNASGVTLLERIKLQTYWWLKSNYVLFVFGYPFWRLNPLFCLQAIM</sequence>
<reference evidence="4" key="1">
    <citation type="journal article" date="2017" name="Front. Plant Sci.">
        <title>Climate Clever Clovers: New Paradigm to Reduce the Environmental Footprint of Ruminants by Breeding Low Methanogenic Forages Utilizing Haplotype Variation.</title>
        <authorList>
            <person name="Kaur P."/>
            <person name="Appels R."/>
            <person name="Bayer P.E."/>
            <person name="Keeble-Gagnere G."/>
            <person name="Wang J."/>
            <person name="Hirakawa H."/>
            <person name="Shirasawa K."/>
            <person name="Vercoe P."/>
            <person name="Stefanova K."/>
            <person name="Durmic Z."/>
            <person name="Nichols P."/>
            <person name="Revell C."/>
            <person name="Isobe S.N."/>
            <person name="Edwards D."/>
            <person name="Erskine W."/>
        </authorList>
    </citation>
    <scope>NUCLEOTIDE SEQUENCE [LARGE SCALE GENOMIC DNA]</scope>
    <source>
        <strain evidence="4">cv. Daliak</strain>
    </source>
</reference>
<dbReference type="Gene3D" id="3.60.10.10">
    <property type="entry name" value="Endonuclease/exonuclease/phosphatase"/>
    <property type="match status" value="1"/>
</dbReference>
<feature type="compositionally biased region" description="Polar residues" evidence="1">
    <location>
        <begin position="594"/>
        <end position="606"/>
    </location>
</feature>
<feature type="region of interest" description="Disordered" evidence="1">
    <location>
        <begin position="591"/>
        <end position="617"/>
    </location>
</feature>
<feature type="compositionally biased region" description="Basic residues" evidence="1">
    <location>
        <begin position="640"/>
        <end position="649"/>
    </location>
</feature>
<dbReference type="OrthoDB" id="1932527at2759"/>
<dbReference type="InterPro" id="IPR026960">
    <property type="entry name" value="RVT-Znf"/>
</dbReference>
<feature type="region of interest" description="Disordered" evidence="1">
    <location>
        <begin position="640"/>
        <end position="678"/>
    </location>
</feature>
<evidence type="ECO:0000313" key="4">
    <source>
        <dbReference type="Proteomes" id="UP000242715"/>
    </source>
</evidence>
<gene>
    <name evidence="3" type="ORF">TSUD_33240</name>
</gene>
<keyword evidence="4" id="KW-1185">Reference proteome</keyword>
<dbReference type="SUPFAM" id="SSF56219">
    <property type="entry name" value="DNase I-like"/>
    <property type="match status" value="1"/>
</dbReference>
<feature type="region of interest" description="Disordered" evidence="1">
    <location>
        <begin position="1"/>
        <end position="38"/>
    </location>
</feature>